<dbReference type="RefSeq" id="WP_037549873.1">
    <property type="nucleotide sequence ID" value="NZ_CAJCHG010000005.1"/>
</dbReference>
<dbReference type="InterPro" id="IPR002901">
    <property type="entry name" value="MGlyc_endo_b_GlcNAc-like_dom"/>
</dbReference>
<dbReference type="SMART" id="SM00047">
    <property type="entry name" value="LYZ2"/>
    <property type="match status" value="1"/>
</dbReference>
<dbReference type="AlphaFoldDB" id="A0A2K0A665"/>
<dbReference type="EMBL" id="LORN02000015">
    <property type="protein sequence ID" value="PNN20503.1"/>
    <property type="molecule type" value="Genomic_DNA"/>
</dbReference>
<keyword evidence="2" id="KW-1133">Transmembrane helix</keyword>
<name>A0A2K0A665_STAHA</name>
<protein>
    <submittedName>
        <fullName evidence="4">Autolysin</fullName>
    </submittedName>
</protein>
<feature type="transmembrane region" description="Helical" evidence="2">
    <location>
        <begin position="7"/>
        <end position="27"/>
    </location>
</feature>
<keyword evidence="2" id="KW-0472">Membrane</keyword>
<accession>A0A2K0A665</accession>
<keyword evidence="2" id="KW-0812">Transmembrane</keyword>
<evidence type="ECO:0000313" key="5">
    <source>
        <dbReference type="Proteomes" id="UP000053523"/>
    </source>
</evidence>
<dbReference type="Pfam" id="PF01832">
    <property type="entry name" value="Glucosaminidase"/>
    <property type="match status" value="1"/>
</dbReference>
<evidence type="ECO:0000313" key="4">
    <source>
        <dbReference type="EMBL" id="PNN20503.1"/>
    </source>
</evidence>
<comment type="caution">
    <text evidence="4">The sequence shown here is derived from an EMBL/GenBank/DDBJ whole genome shotgun (WGS) entry which is preliminary data.</text>
</comment>
<proteinExistence type="inferred from homology"/>
<reference evidence="4 5" key="1">
    <citation type="submission" date="2017-12" db="EMBL/GenBank/DDBJ databases">
        <title>FDA dAtabase for Regulatory Grade micrObial Sequences (FDA-ARGOS): Supporting development and validation of Infectious Disease Dx tests.</title>
        <authorList>
            <person name="Hoffmann M."/>
            <person name="Allard M."/>
            <person name="Evans P."/>
            <person name="Brown E."/>
            <person name="Tallon L."/>
            <person name="Sadzewicz L."/>
            <person name="Sengamalay N."/>
            <person name="Ott S."/>
            <person name="Godinez A."/>
            <person name="Nagaraj S."/>
            <person name="Vavikolanu K."/>
            <person name="Aluvathingal J."/>
            <person name="Nadendla S."/>
            <person name="Sichtig H."/>
        </authorList>
    </citation>
    <scope>NUCLEOTIDE SEQUENCE [LARGE SCALE GENOMIC DNA]</scope>
    <source>
        <strain evidence="4 5">FDAARGOS_148</strain>
    </source>
</reference>
<evidence type="ECO:0000256" key="1">
    <source>
        <dbReference type="ARBA" id="ARBA00006088"/>
    </source>
</evidence>
<evidence type="ECO:0000256" key="2">
    <source>
        <dbReference type="SAM" id="Phobius"/>
    </source>
</evidence>
<dbReference type="Proteomes" id="UP000053523">
    <property type="component" value="Unassembled WGS sequence"/>
</dbReference>
<dbReference type="GO" id="GO:0004040">
    <property type="term" value="F:amidase activity"/>
    <property type="evidence" value="ECO:0007669"/>
    <property type="project" value="InterPro"/>
</dbReference>
<organism evidence="4 5">
    <name type="scientific">Staphylococcus haemolyticus</name>
    <dbReference type="NCBI Taxonomy" id="1283"/>
    <lineage>
        <taxon>Bacteria</taxon>
        <taxon>Bacillati</taxon>
        <taxon>Bacillota</taxon>
        <taxon>Bacilli</taxon>
        <taxon>Bacillales</taxon>
        <taxon>Staphylococcaceae</taxon>
        <taxon>Staphylococcus</taxon>
    </lineage>
</organism>
<sequence>MKQLNHLRLPFLLLLIIIIVFIVLLIINHSELLDNDRNYSFQEAIQKQTDSSVLNTVDRDGEFVNANSREIERAMRITRDDNKLKYMDISQQVPMSKQEVKKMLQGNGILENQADAFKEAQDKYQVNIIYLISHARVETANGNSKLASGIKEGNNRYYNFFGVGAFDENAIHTGKSYAKEASWTSPRKAILGGAKFIRTNYFDNDQITLYQMRWNPKSPGQHQYASDILWADKIAKYMQTYYDQFGIKKDEVRKNFYAF</sequence>
<evidence type="ECO:0000259" key="3">
    <source>
        <dbReference type="SMART" id="SM00047"/>
    </source>
</evidence>
<comment type="similarity">
    <text evidence="1">In the N-terminal section; belongs to the N-acetylmuramoyl-L-alanine amidase 2 family.</text>
</comment>
<feature type="domain" description="Mannosyl-glycoprotein endo-beta-N-acetylglucosamidase-like" evidence="3">
    <location>
        <begin position="102"/>
        <end position="250"/>
    </location>
</feature>
<gene>
    <name evidence="4" type="ORF">AL503_006775</name>
</gene>
<dbReference type="Gene3D" id="1.10.530.10">
    <property type="match status" value="1"/>
</dbReference>